<evidence type="ECO:0000259" key="3">
    <source>
        <dbReference type="SMART" id="SM00479"/>
    </source>
</evidence>
<accession>A0ABM5V193</accession>
<dbReference type="InterPro" id="IPR036397">
    <property type="entry name" value="RNaseH_sf"/>
</dbReference>
<sequence length="205" mass="22152">MINQPVVMLDFETTGLSPAQGARITEVAALRIVDGRVVERFVSLINCGAEVPYEITALTGITQDMVDSAPSVERVLPELLRFIGSDALAAHNASFDAKFLAAEAERLDLQAGYSELVCSLLLSRRLLPGLSSYRLSSLADSLGIRFSGHAHRAEADAEVSAELLLHLSERLRGHHKCVRVDPTLLAAINRLPAAKVPTFLQQQAA</sequence>
<proteinExistence type="predicted"/>
<dbReference type="SMART" id="SM00479">
    <property type="entry name" value="EXOIII"/>
    <property type="match status" value="1"/>
</dbReference>
<name>A0ABM5V193_9BURK</name>
<dbReference type="CDD" id="cd06127">
    <property type="entry name" value="DEDDh"/>
    <property type="match status" value="1"/>
</dbReference>
<dbReference type="RefSeq" id="WP_053197726.1">
    <property type="nucleotide sequence ID" value="NZ_CP011409.1"/>
</dbReference>
<gene>
    <name evidence="4" type="ORF">F506_11940</name>
</gene>
<dbReference type="SUPFAM" id="SSF53098">
    <property type="entry name" value="Ribonuclease H-like"/>
    <property type="match status" value="1"/>
</dbReference>
<dbReference type="Gene3D" id="3.30.420.10">
    <property type="entry name" value="Ribonuclease H-like superfamily/Ribonuclease H"/>
    <property type="match status" value="1"/>
</dbReference>
<dbReference type="Pfam" id="PF00929">
    <property type="entry name" value="RNase_T"/>
    <property type="match status" value="1"/>
</dbReference>
<dbReference type="InterPro" id="IPR006054">
    <property type="entry name" value="DnaQ"/>
</dbReference>
<evidence type="ECO:0000313" key="5">
    <source>
        <dbReference type="Proteomes" id="UP000063429"/>
    </source>
</evidence>
<dbReference type="EC" id="2.7.7.7" evidence="1"/>
<dbReference type="EMBL" id="CP011409">
    <property type="protein sequence ID" value="AKZ63288.1"/>
    <property type="molecule type" value="Genomic_DNA"/>
</dbReference>
<protein>
    <recommendedName>
        <fullName evidence="1">DNA-directed DNA polymerase</fullName>
        <ecNumber evidence="1">2.7.7.7</ecNumber>
    </recommendedName>
</protein>
<dbReference type="PANTHER" id="PTHR30231">
    <property type="entry name" value="DNA POLYMERASE III SUBUNIT EPSILON"/>
    <property type="match status" value="1"/>
</dbReference>
<reference evidence="5" key="1">
    <citation type="journal article" date="2015" name="Genome Announc.">
        <title>Complete Genome Sequence of Herbaspirillum hiltneri N3 (DSM 17495), Isolated from Surface-Sterilized Wheat Roots.</title>
        <authorList>
            <person name="Guizelini D."/>
            <person name="Saizaki P.M."/>
            <person name="Coimbra N.A."/>
            <person name="Weiss V.A."/>
            <person name="Faoro H."/>
            <person name="Sfeir M.Z."/>
            <person name="Baura V.A."/>
            <person name="Monteiro R.A."/>
            <person name="Chubatsu L.S."/>
            <person name="Souza E.M."/>
            <person name="Cruz L.M."/>
            <person name="Pedrosa F.O."/>
            <person name="Raittz R.T."/>
            <person name="Marchaukoski J.N."/>
            <person name="Steffens M.B."/>
        </authorList>
    </citation>
    <scope>NUCLEOTIDE SEQUENCE [LARGE SCALE GENOMIC DNA]</scope>
    <source>
        <strain evidence="5">N3</strain>
    </source>
</reference>
<feature type="domain" description="Exonuclease" evidence="3">
    <location>
        <begin position="5"/>
        <end position="173"/>
    </location>
</feature>
<dbReference type="PANTHER" id="PTHR30231:SF37">
    <property type="entry name" value="EXODEOXYRIBONUCLEASE 10"/>
    <property type="match status" value="1"/>
</dbReference>
<organism evidence="4 5">
    <name type="scientific">Herbaspirillum hiltneri N3</name>
    <dbReference type="NCBI Taxonomy" id="1262470"/>
    <lineage>
        <taxon>Bacteria</taxon>
        <taxon>Pseudomonadati</taxon>
        <taxon>Pseudomonadota</taxon>
        <taxon>Betaproteobacteria</taxon>
        <taxon>Burkholderiales</taxon>
        <taxon>Oxalobacteraceae</taxon>
        <taxon>Herbaspirillum</taxon>
    </lineage>
</organism>
<dbReference type="Proteomes" id="UP000063429">
    <property type="component" value="Chromosome"/>
</dbReference>
<dbReference type="InterPro" id="IPR013520">
    <property type="entry name" value="Ribonucl_H"/>
</dbReference>
<dbReference type="NCBIfam" id="TIGR00573">
    <property type="entry name" value="dnaq"/>
    <property type="match status" value="1"/>
</dbReference>
<comment type="catalytic activity">
    <reaction evidence="2">
        <text>DNA(n) + a 2'-deoxyribonucleoside 5'-triphosphate = DNA(n+1) + diphosphate</text>
        <dbReference type="Rhea" id="RHEA:22508"/>
        <dbReference type="Rhea" id="RHEA-COMP:17339"/>
        <dbReference type="Rhea" id="RHEA-COMP:17340"/>
        <dbReference type="ChEBI" id="CHEBI:33019"/>
        <dbReference type="ChEBI" id="CHEBI:61560"/>
        <dbReference type="ChEBI" id="CHEBI:173112"/>
        <dbReference type="EC" id="2.7.7.7"/>
    </reaction>
</comment>
<dbReference type="InterPro" id="IPR012337">
    <property type="entry name" value="RNaseH-like_sf"/>
</dbReference>
<keyword evidence="5" id="KW-1185">Reference proteome</keyword>
<evidence type="ECO:0000256" key="1">
    <source>
        <dbReference type="ARBA" id="ARBA00012417"/>
    </source>
</evidence>
<evidence type="ECO:0000256" key="2">
    <source>
        <dbReference type="ARBA" id="ARBA00049244"/>
    </source>
</evidence>
<evidence type="ECO:0000313" key="4">
    <source>
        <dbReference type="EMBL" id="AKZ63288.1"/>
    </source>
</evidence>